<sequence length="196" mass="22414">MKPSIVIAGLDQEFLGEILQELTGESKTIDNNPIEWTIDTKYYTADVHLCPVNTKMLVEESVANSAQMLIVLIDPVQINSRTKLDSWLPFFSVLSDCEAKFVVARSISAIAETISKTDIKQWCTEHGYELLELEKSATSETDDDDEDENTHLYRDVYGVPRLMQTLHVHQWPNMNLKGRMKLFSMTLRNTMILDDE</sequence>
<reference evidence="1" key="1">
    <citation type="submission" date="2021-02" db="EMBL/GenBank/DDBJ databases">
        <authorList>
            <person name="Nowell W R."/>
        </authorList>
    </citation>
    <scope>NUCLEOTIDE SEQUENCE</scope>
</reference>
<accession>A0A813T1T8</accession>
<dbReference type="InterPro" id="IPR019341">
    <property type="entry name" value="Alpha/Gamma-adaptin-bd_p34"/>
</dbReference>
<dbReference type="PANTHER" id="PTHR14659:SF1">
    <property type="entry name" value="ALPHA- AND GAMMA-ADAPTIN-BINDING PROTEIN P34"/>
    <property type="match status" value="1"/>
</dbReference>
<evidence type="ECO:0000313" key="1">
    <source>
        <dbReference type="EMBL" id="CAF0804089.1"/>
    </source>
</evidence>
<dbReference type="PANTHER" id="PTHR14659">
    <property type="entry name" value="ALPHA- AND GAMMA-ADAPTIN-BINDING PROTEIN P34"/>
    <property type="match status" value="1"/>
</dbReference>
<evidence type="ECO:0000313" key="2">
    <source>
        <dbReference type="Proteomes" id="UP000663852"/>
    </source>
</evidence>
<dbReference type="Gene3D" id="3.40.50.11960">
    <property type="match status" value="1"/>
</dbReference>
<comment type="caution">
    <text evidence="1">The sequence shown here is derived from an EMBL/GenBank/DDBJ whole genome shotgun (WGS) entry which is preliminary data.</text>
</comment>
<dbReference type="EMBL" id="CAJNOJ010000013">
    <property type="protein sequence ID" value="CAF0804089.1"/>
    <property type="molecule type" value="Genomic_DNA"/>
</dbReference>
<protein>
    <recommendedName>
        <fullName evidence="3">Centromere protein M</fullName>
    </recommendedName>
</protein>
<dbReference type="OrthoDB" id="1741717at2759"/>
<evidence type="ECO:0008006" key="3">
    <source>
        <dbReference type="Google" id="ProtNLM"/>
    </source>
</evidence>
<name>A0A813T1T8_ADIRI</name>
<organism evidence="1 2">
    <name type="scientific">Adineta ricciae</name>
    <name type="common">Rotifer</name>
    <dbReference type="NCBI Taxonomy" id="249248"/>
    <lineage>
        <taxon>Eukaryota</taxon>
        <taxon>Metazoa</taxon>
        <taxon>Spiralia</taxon>
        <taxon>Gnathifera</taxon>
        <taxon>Rotifera</taxon>
        <taxon>Eurotatoria</taxon>
        <taxon>Bdelloidea</taxon>
        <taxon>Adinetida</taxon>
        <taxon>Adinetidae</taxon>
        <taxon>Adineta</taxon>
    </lineage>
</organism>
<dbReference type="AlphaFoldDB" id="A0A813T1T8"/>
<proteinExistence type="predicted"/>
<gene>
    <name evidence="1" type="ORF">EDS130_LOCUS5006</name>
</gene>
<dbReference type="Proteomes" id="UP000663852">
    <property type="component" value="Unassembled WGS sequence"/>
</dbReference>